<dbReference type="EMBL" id="CP011509">
    <property type="protein sequence ID" value="AKJ05087.1"/>
    <property type="molecule type" value="Genomic_DNA"/>
</dbReference>
<organism evidence="1 2">
    <name type="scientific">Archangium gephyra</name>
    <dbReference type="NCBI Taxonomy" id="48"/>
    <lineage>
        <taxon>Bacteria</taxon>
        <taxon>Pseudomonadati</taxon>
        <taxon>Myxococcota</taxon>
        <taxon>Myxococcia</taxon>
        <taxon>Myxococcales</taxon>
        <taxon>Cystobacterineae</taxon>
        <taxon>Archangiaceae</taxon>
        <taxon>Archangium</taxon>
    </lineage>
</organism>
<dbReference type="AlphaFoldDB" id="A0AAC8TGE6"/>
<protein>
    <submittedName>
        <fullName evidence="1">Uncharacterized protein</fullName>
    </submittedName>
</protein>
<proteinExistence type="predicted"/>
<dbReference type="Proteomes" id="UP000035579">
    <property type="component" value="Chromosome"/>
</dbReference>
<sequence length="40" mass="4308">MSVKGPLHCRPMSTGRPSMNCVSHGFRLVLRSRTVGASHG</sequence>
<evidence type="ECO:0000313" key="1">
    <source>
        <dbReference type="EMBL" id="AKJ05087.1"/>
    </source>
</evidence>
<dbReference type="KEGG" id="age:AA314_06713"/>
<evidence type="ECO:0000313" key="2">
    <source>
        <dbReference type="Proteomes" id="UP000035579"/>
    </source>
</evidence>
<accession>A0AAC8TGE6</accession>
<name>A0AAC8TGE6_9BACT</name>
<reference evidence="1 2" key="1">
    <citation type="submission" date="2015-05" db="EMBL/GenBank/DDBJ databases">
        <title>Genome assembly of Archangium gephyra DSM 2261.</title>
        <authorList>
            <person name="Sharma G."/>
            <person name="Subramanian S."/>
        </authorList>
    </citation>
    <scope>NUCLEOTIDE SEQUENCE [LARGE SCALE GENOMIC DNA]</scope>
    <source>
        <strain evidence="1 2">DSM 2261</strain>
    </source>
</reference>
<gene>
    <name evidence="1" type="ORF">AA314_06713</name>
</gene>